<dbReference type="Proteomes" id="UP000642748">
    <property type="component" value="Unassembled WGS sequence"/>
</dbReference>
<keyword evidence="3" id="KW-1185">Reference proteome</keyword>
<evidence type="ECO:0000313" key="3">
    <source>
        <dbReference type="Proteomes" id="UP000642748"/>
    </source>
</evidence>
<gene>
    <name evidence="2" type="ORF">Raf01_90940</name>
</gene>
<dbReference type="AlphaFoldDB" id="A0A8J3VVQ6"/>
<feature type="region of interest" description="Disordered" evidence="1">
    <location>
        <begin position="394"/>
        <end position="429"/>
    </location>
</feature>
<feature type="region of interest" description="Disordered" evidence="1">
    <location>
        <begin position="127"/>
        <end position="154"/>
    </location>
</feature>
<evidence type="ECO:0000313" key="2">
    <source>
        <dbReference type="EMBL" id="GIH20922.1"/>
    </source>
</evidence>
<evidence type="ECO:0000256" key="1">
    <source>
        <dbReference type="SAM" id="MobiDB-lite"/>
    </source>
</evidence>
<proteinExistence type="predicted"/>
<dbReference type="EMBL" id="BONZ01000109">
    <property type="protein sequence ID" value="GIH20922.1"/>
    <property type="molecule type" value="Genomic_DNA"/>
</dbReference>
<comment type="caution">
    <text evidence="2">The sequence shown here is derived from an EMBL/GenBank/DDBJ whole genome shotgun (WGS) entry which is preliminary data.</text>
</comment>
<sequence length="429" mass="46128">MGTGYLSVDVQQLANHASARYEDALICEALRSFLLFAGDVPAFAWGTMEWSTRWAKDWASALDCRVDEAVTARDVQAETAAVLATVAADYADADITCALTFDDIAAVNDFFVPWLTDSGQQAITVHPGGSPTMPDYAHGTPRPRIPRGDPGNPDDLKTRVSFASSDHAVNSPWVESRGAVTDRDMMFRTLGETPGRRRLLDFIRQNGGHVRQAERIVSQLGLASGRLPMEGFINEAATAWPGIIANRAELVNAVSAEWDERHADMSAQTTALTDYWSSPGAATAYLNHANRCITYYDVLRDQAAWLGGQGKNAAQAIDALQLAYARVGYDHIDNLITKLEAYLDAADSFTGSLDSPAKALAAALSAMAADMLASWREANDDAASALQIAQAAHDSAPDLGDATHRARPFPSERGLPGYGDVAGWKPNQG</sequence>
<organism evidence="2 3">
    <name type="scientific">Rugosimonospora africana</name>
    <dbReference type="NCBI Taxonomy" id="556532"/>
    <lineage>
        <taxon>Bacteria</taxon>
        <taxon>Bacillati</taxon>
        <taxon>Actinomycetota</taxon>
        <taxon>Actinomycetes</taxon>
        <taxon>Micromonosporales</taxon>
        <taxon>Micromonosporaceae</taxon>
        <taxon>Rugosimonospora</taxon>
    </lineage>
</organism>
<name>A0A8J3VVQ6_9ACTN</name>
<accession>A0A8J3VVQ6</accession>
<dbReference type="RefSeq" id="WP_203924331.1">
    <property type="nucleotide sequence ID" value="NZ_BONZ01000109.1"/>
</dbReference>
<protein>
    <submittedName>
        <fullName evidence="2">Uncharacterized protein</fullName>
    </submittedName>
</protein>
<reference evidence="2" key="1">
    <citation type="submission" date="2021-01" db="EMBL/GenBank/DDBJ databases">
        <title>Whole genome shotgun sequence of Rugosimonospora africana NBRC 104875.</title>
        <authorList>
            <person name="Komaki H."/>
            <person name="Tamura T."/>
        </authorList>
    </citation>
    <scope>NUCLEOTIDE SEQUENCE</scope>
    <source>
        <strain evidence="2">NBRC 104875</strain>
    </source>
</reference>